<dbReference type="AlphaFoldDB" id="A0ABD1Q969"/>
<evidence type="ECO:0000313" key="2">
    <source>
        <dbReference type="EMBL" id="KAL2472758.1"/>
    </source>
</evidence>
<dbReference type="EMBL" id="JBFOLJ010000015">
    <property type="protein sequence ID" value="KAL2472758.1"/>
    <property type="molecule type" value="Genomic_DNA"/>
</dbReference>
<proteinExistence type="predicted"/>
<evidence type="ECO:0000313" key="3">
    <source>
        <dbReference type="Proteomes" id="UP001604277"/>
    </source>
</evidence>
<sequence>MKASLQKSEAFENTKCGKAKVYMELMDSSGHINTLAIENPTDYFLQCNATALMEHTKMKIFYIKAIQKELHSPECKYEVLFISDSEQKITGGKKTSKTRRAPAHEDENQQLSHTCLLTPSPANRSIFQS</sequence>
<gene>
    <name evidence="2" type="ORF">Fot_48494</name>
</gene>
<protein>
    <submittedName>
        <fullName evidence="2">Uncharacterized protein</fullName>
    </submittedName>
</protein>
<organism evidence="2 3">
    <name type="scientific">Forsythia ovata</name>
    <dbReference type="NCBI Taxonomy" id="205694"/>
    <lineage>
        <taxon>Eukaryota</taxon>
        <taxon>Viridiplantae</taxon>
        <taxon>Streptophyta</taxon>
        <taxon>Embryophyta</taxon>
        <taxon>Tracheophyta</taxon>
        <taxon>Spermatophyta</taxon>
        <taxon>Magnoliopsida</taxon>
        <taxon>eudicotyledons</taxon>
        <taxon>Gunneridae</taxon>
        <taxon>Pentapetalae</taxon>
        <taxon>asterids</taxon>
        <taxon>lamiids</taxon>
        <taxon>Lamiales</taxon>
        <taxon>Oleaceae</taxon>
        <taxon>Forsythieae</taxon>
        <taxon>Forsythia</taxon>
    </lineage>
</organism>
<reference evidence="3" key="1">
    <citation type="submission" date="2024-07" db="EMBL/GenBank/DDBJ databases">
        <title>Two chromosome-level genome assemblies of Korean endemic species Abeliophyllum distichum and Forsythia ovata (Oleaceae).</title>
        <authorList>
            <person name="Jang H."/>
        </authorList>
    </citation>
    <scope>NUCLEOTIDE SEQUENCE [LARGE SCALE GENOMIC DNA]</scope>
</reference>
<comment type="caution">
    <text evidence="2">The sequence shown here is derived from an EMBL/GenBank/DDBJ whole genome shotgun (WGS) entry which is preliminary data.</text>
</comment>
<name>A0ABD1Q969_9LAMI</name>
<feature type="region of interest" description="Disordered" evidence="1">
    <location>
        <begin position="89"/>
        <end position="129"/>
    </location>
</feature>
<accession>A0ABD1Q969</accession>
<dbReference type="Proteomes" id="UP001604277">
    <property type="component" value="Unassembled WGS sequence"/>
</dbReference>
<keyword evidence="3" id="KW-1185">Reference proteome</keyword>
<evidence type="ECO:0000256" key="1">
    <source>
        <dbReference type="SAM" id="MobiDB-lite"/>
    </source>
</evidence>
<feature type="compositionally biased region" description="Polar residues" evidence="1">
    <location>
        <begin position="109"/>
        <end position="129"/>
    </location>
</feature>